<organism evidence="1 2">
    <name type="scientific">Paenibacillus albus</name>
    <dbReference type="NCBI Taxonomy" id="2495582"/>
    <lineage>
        <taxon>Bacteria</taxon>
        <taxon>Bacillati</taxon>
        <taxon>Bacillota</taxon>
        <taxon>Bacilli</taxon>
        <taxon>Bacillales</taxon>
        <taxon>Paenibacillaceae</taxon>
        <taxon>Paenibacillus</taxon>
    </lineage>
</organism>
<dbReference type="KEGG" id="palb:EJC50_26960"/>
<dbReference type="Proteomes" id="UP000272528">
    <property type="component" value="Chromosome"/>
</dbReference>
<dbReference type="PANTHER" id="PTHR43649:SF12">
    <property type="entry name" value="DIACETYLCHITOBIOSE BINDING PROTEIN DASA"/>
    <property type="match status" value="1"/>
</dbReference>
<dbReference type="InterPro" id="IPR006059">
    <property type="entry name" value="SBP"/>
</dbReference>
<dbReference type="SUPFAM" id="SSF53850">
    <property type="entry name" value="Periplasmic binding protein-like II"/>
    <property type="match status" value="1"/>
</dbReference>
<protein>
    <submittedName>
        <fullName evidence="1">ABC transporter substrate-binding protein</fullName>
    </submittedName>
</protein>
<dbReference type="AlphaFoldDB" id="A0A3Q8XAB0"/>
<evidence type="ECO:0000313" key="2">
    <source>
        <dbReference type="Proteomes" id="UP000272528"/>
    </source>
</evidence>
<dbReference type="CDD" id="cd14748">
    <property type="entry name" value="PBP2_UgpB"/>
    <property type="match status" value="1"/>
</dbReference>
<dbReference type="OrthoDB" id="9782846at2"/>
<sequence>MKLLAKIAVPAILVTYLAGCGNSDQSNNSTANKNSTSNDSSASGKVVEVVVWGIDPKAIGSGNKEMIDKFNETHPNIKLVPQAMPGSAGYDTQDLSKLTAAIAAGSPPDAAVLNGPFIMEVASRGILMPLNDLIDSSGLDMSRYYPYTVKEMSFKDQVWGLPSGMDDRVLFYNKDMFKQAGLDPEKPPTTWDELLDYSKKLTVTDGDSFKQIGFIPNFGNSWFYLYAIQNNGKFLDDDGKKVLLNSPENVEALNFMVKGYDLLGGAKKANAYSSSFQSGANDPFLSGKLGMVINGNWILSDLLRFSPNLNFGVAMPPTPTGSDYKTWSGGWAYGVPKGAKHPKEAFEVIKWLTTEGPKYQAEGAAKYNETQGRTFIPNWTANIDLNEYLNKTYIEPLKNENVKNAIDFTVKAMEKSISLPVSPVGQLLWSEHARAIDEAIYHKGEPQAILDAATQKVQAELDKFWSSNTSLNK</sequence>
<accession>A0A3Q8XAB0</accession>
<dbReference type="Pfam" id="PF01547">
    <property type="entry name" value="SBP_bac_1"/>
    <property type="match status" value="1"/>
</dbReference>
<dbReference type="InterPro" id="IPR050490">
    <property type="entry name" value="Bact_solute-bd_prot1"/>
</dbReference>
<reference evidence="2" key="1">
    <citation type="submission" date="2018-12" db="EMBL/GenBank/DDBJ databases">
        <title>Genome sequence of Peanibacillus sp.</title>
        <authorList>
            <person name="Subramani G."/>
            <person name="Srinivasan S."/>
            <person name="Kim M.K."/>
        </authorList>
    </citation>
    <scope>NUCLEOTIDE SEQUENCE [LARGE SCALE GENOMIC DNA]</scope>
    <source>
        <strain evidence="2">18JY67-1</strain>
    </source>
</reference>
<evidence type="ECO:0000313" key="1">
    <source>
        <dbReference type="EMBL" id="AZN43932.1"/>
    </source>
</evidence>
<dbReference type="EMBL" id="CP034437">
    <property type="protein sequence ID" value="AZN43932.1"/>
    <property type="molecule type" value="Genomic_DNA"/>
</dbReference>
<gene>
    <name evidence="1" type="ORF">EJC50_26960</name>
</gene>
<dbReference type="Gene3D" id="3.40.190.10">
    <property type="entry name" value="Periplasmic binding protein-like II"/>
    <property type="match status" value="1"/>
</dbReference>
<name>A0A3Q8XAB0_9BACL</name>
<keyword evidence="2" id="KW-1185">Reference proteome</keyword>
<proteinExistence type="predicted"/>
<dbReference type="PANTHER" id="PTHR43649">
    <property type="entry name" value="ARABINOSE-BINDING PROTEIN-RELATED"/>
    <property type="match status" value="1"/>
</dbReference>